<dbReference type="RefSeq" id="WP_060652490.1">
    <property type="nucleotide sequence ID" value="NZ_AZXY01000007.1"/>
</dbReference>
<comment type="caution">
    <text evidence="3">The sequence shown here is derived from an EMBL/GenBank/DDBJ whole genome shotgun (WGS) entry which is preliminary data.</text>
</comment>
<dbReference type="EMBL" id="AZXY01000007">
    <property type="protein sequence ID" value="KSZ57782.1"/>
    <property type="molecule type" value="Genomic_DNA"/>
</dbReference>
<name>A0A0V9UIF5_9NOCA</name>
<dbReference type="AlphaFoldDB" id="A0A0V9UIF5"/>
<dbReference type="Proteomes" id="UP000053060">
    <property type="component" value="Unassembled WGS sequence"/>
</dbReference>
<evidence type="ECO:0000256" key="2">
    <source>
        <dbReference type="RuleBase" id="RU362080"/>
    </source>
</evidence>
<protein>
    <recommendedName>
        <fullName evidence="2">Antitoxin</fullName>
    </recommendedName>
</protein>
<dbReference type="PANTHER" id="PTHR33713">
    <property type="entry name" value="ANTITOXIN YAFN-RELATED"/>
    <property type="match status" value="1"/>
</dbReference>
<reference evidence="3 4" key="2">
    <citation type="journal article" date="2016" name="Genome Announc.">
        <title>Draft Genome Sequence of a Versatile Hydrocarbon-Degrading Bacterium, Rhodococcus pyridinivorans Strain KG-16, Collected from Oil Fields in India.</title>
        <authorList>
            <person name="Aggarwal R.K."/>
            <person name="Dawar C."/>
            <person name="Phanindranath R."/>
            <person name="Mutnuri L."/>
            <person name="Dayal A.M."/>
        </authorList>
    </citation>
    <scope>NUCLEOTIDE SEQUENCE [LARGE SCALE GENOMIC DNA]</scope>
    <source>
        <strain evidence="3 4">KG-16</strain>
    </source>
</reference>
<dbReference type="SUPFAM" id="SSF143120">
    <property type="entry name" value="YefM-like"/>
    <property type="match status" value="1"/>
</dbReference>
<evidence type="ECO:0000313" key="3">
    <source>
        <dbReference type="EMBL" id="KSZ57782.1"/>
    </source>
</evidence>
<dbReference type="InterPro" id="IPR006442">
    <property type="entry name" value="Antitoxin_Phd/YefM"/>
</dbReference>
<dbReference type="PANTHER" id="PTHR33713:SF6">
    <property type="entry name" value="ANTITOXIN YEFM"/>
    <property type="match status" value="1"/>
</dbReference>
<evidence type="ECO:0000256" key="1">
    <source>
        <dbReference type="ARBA" id="ARBA00009981"/>
    </source>
</evidence>
<dbReference type="InterPro" id="IPR051405">
    <property type="entry name" value="phD/YefM_antitoxin"/>
</dbReference>
<dbReference type="Gene3D" id="3.40.1620.10">
    <property type="entry name" value="YefM-like domain"/>
    <property type="match status" value="1"/>
</dbReference>
<dbReference type="Pfam" id="PF02604">
    <property type="entry name" value="PhdYeFM_antitox"/>
    <property type="match status" value="1"/>
</dbReference>
<sequence>MAAITATEARKNFFPLVEQVNKDHTPVEIVSKRGNAVLMSKDDYDAMLETSYLMQSPANARRLLASMQRARGGEYTERELIE</sequence>
<accession>A0A0V9UIF5</accession>
<gene>
    <name evidence="3" type="ORF">Z045_14435</name>
</gene>
<comment type="similarity">
    <text evidence="1 2">Belongs to the phD/YefM antitoxin family.</text>
</comment>
<evidence type="ECO:0000313" key="4">
    <source>
        <dbReference type="Proteomes" id="UP000053060"/>
    </source>
</evidence>
<dbReference type="NCBIfam" id="TIGR01552">
    <property type="entry name" value="phd_fam"/>
    <property type="match status" value="1"/>
</dbReference>
<dbReference type="InterPro" id="IPR036165">
    <property type="entry name" value="YefM-like_sf"/>
</dbReference>
<comment type="function">
    <text evidence="2">Antitoxin component of a type II toxin-antitoxin (TA) system.</text>
</comment>
<dbReference type="PATRIC" id="fig|1441730.3.peg.3000"/>
<organism evidence="3 4">
    <name type="scientific">Rhodococcus pyridinivorans KG-16</name>
    <dbReference type="NCBI Taxonomy" id="1441730"/>
    <lineage>
        <taxon>Bacteria</taxon>
        <taxon>Bacillati</taxon>
        <taxon>Actinomycetota</taxon>
        <taxon>Actinomycetes</taxon>
        <taxon>Mycobacteriales</taxon>
        <taxon>Nocardiaceae</taxon>
        <taxon>Rhodococcus</taxon>
    </lineage>
</organism>
<reference evidence="4" key="1">
    <citation type="submission" date="2015-01" db="EMBL/GenBank/DDBJ databases">
        <title>Draft genome sequence of Rhodococcus pyridinivorans strain KG-16, a hydrocarbon-degrading bacterium.</title>
        <authorList>
            <person name="Aggarwal R.K."/>
            <person name="Dawar C."/>
        </authorList>
    </citation>
    <scope>NUCLEOTIDE SEQUENCE [LARGE SCALE GENOMIC DNA]</scope>
    <source>
        <strain evidence="4">KG-16</strain>
    </source>
</reference>
<dbReference type="Gene3D" id="1.10.1220.170">
    <property type="match status" value="1"/>
</dbReference>
<proteinExistence type="inferred from homology"/>